<dbReference type="Pfam" id="PF02558">
    <property type="entry name" value="ApbA"/>
    <property type="match status" value="1"/>
</dbReference>
<evidence type="ECO:0000256" key="10">
    <source>
        <dbReference type="ARBA" id="ARBA00048793"/>
    </source>
</evidence>
<accession>A0A7L7KR11</accession>
<dbReference type="SUPFAM" id="SSF51735">
    <property type="entry name" value="NAD(P)-binding Rossmann-fold domains"/>
    <property type="match status" value="1"/>
</dbReference>
<dbReference type="GO" id="GO:0050661">
    <property type="term" value="F:NADP binding"/>
    <property type="evidence" value="ECO:0007669"/>
    <property type="project" value="TreeGrafter"/>
</dbReference>
<evidence type="ECO:0000256" key="6">
    <source>
        <dbReference type="ARBA" id="ARBA00022655"/>
    </source>
</evidence>
<evidence type="ECO:0000259" key="13">
    <source>
        <dbReference type="Pfam" id="PF08546"/>
    </source>
</evidence>
<dbReference type="EC" id="1.1.1.169" evidence="4 11"/>
<evidence type="ECO:0000313" key="15">
    <source>
        <dbReference type="Proteomes" id="UP000514720"/>
    </source>
</evidence>
<dbReference type="InterPro" id="IPR050838">
    <property type="entry name" value="Ketopantoate_reductase"/>
</dbReference>
<evidence type="ECO:0000313" key="14">
    <source>
        <dbReference type="EMBL" id="QMS84656.1"/>
    </source>
</evidence>
<dbReference type="Gene3D" id="1.10.1040.10">
    <property type="entry name" value="N-(1-d-carboxylethyl)-l-norvaline Dehydrogenase, domain 2"/>
    <property type="match status" value="1"/>
</dbReference>
<dbReference type="SUPFAM" id="SSF48179">
    <property type="entry name" value="6-phosphogluconate dehydrogenase C-terminal domain-like"/>
    <property type="match status" value="1"/>
</dbReference>
<protein>
    <recommendedName>
        <fullName evidence="5 11">2-dehydropantoate 2-reductase</fullName>
        <ecNumber evidence="4 11">1.1.1.169</ecNumber>
    </recommendedName>
    <alternativeName>
        <fullName evidence="9 11">Ketopantoate reductase</fullName>
    </alternativeName>
</protein>
<reference evidence="14 15" key="1">
    <citation type="submission" date="2020-02" db="EMBL/GenBank/DDBJ databases">
        <authorList>
            <person name="Zheng R.K."/>
            <person name="Sun C.M."/>
        </authorList>
    </citation>
    <scope>NUCLEOTIDE SEQUENCE [LARGE SCALE GENOMIC DNA]</scope>
    <source>
        <strain evidence="15">zrk13</strain>
    </source>
</reference>
<dbReference type="KEGG" id="xcl:G4Z02_02450"/>
<comment type="pathway">
    <text evidence="2 11">Cofactor biosynthesis; (R)-pantothenate biosynthesis; (R)-pantoate from 3-methyl-2-oxobutanoate: step 2/2.</text>
</comment>
<evidence type="ECO:0000259" key="12">
    <source>
        <dbReference type="Pfam" id="PF02558"/>
    </source>
</evidence>
<dbReference type="PANTHER" id="PTHR43765">
    <property type="entry name" value="2-DEHYDROPANTOATE 2-REDUCTASE-RELATED"/>
    <property type="match status" value="1"/>
</dbReference>
<dbReference type="UniPathway" id="UPA00028">
    <property type="reaction ID" value="UER00004"/>
</dbReference>
<comment type="similarity">
    <text evidence="3 11">Belongs to the ketopantoate reductase family.</text>
</comment>
<name>A0A7L7KR11_9MOLU</name>
<dbReference type="InterPro" id="IPR003710">
    <property type="entry name" value="ApbA"/>
</dbReference>
<dbReference type="InterPro" id="IPR013328">
    <property type="entry name" value="6PGD_dom2"/>
</dbReference>
<evidence type="ECO:0000256" key="8">
    <source>
        <dbReference type="ARBA" id="ARBA00023002"/>
    </source>
</evidence>
<evidence type="ECO:0000256" key="4">
    <source>
        <dbReference type="ARBA" id="ARBA00013014"/>
    </source>
</evidence>
<dbReference type="InterPro" id="IPR008927">
    <property type="entry name" value="6-PGluconate_DH-like_C_sf"/>
</dbReference>
<keyword evidence="7 11" id="KW-0521">NADP</keyword>
<dbReference type="PANTHER" id="PTHR43765:SF2">
    <property type="entry name" value="2-DEHYDROPANTOATE 2-REDUCTASE"/>
    <property type="match status" value="1"/>
</dbReference>
<dbReference type="Pfam" id="PF08546">
    <property type="entry name" value="ApbA_C"/>
    <property type="match status" value="1"/>
</dbReference>
<dbReference type="AlphaFoldDB" id="A0A7L7KR11"/>
<evidence type="ECO:0000256" key="3">
    <source>
        <dbReference type="ARBA" id="ARBA00007870"/>
    </source>
</evidence>
<evidence type="ECO:0000256" key="1">
    <source>
        <dbReference type="ARBA" id="ARBA00002919"/>
    </source>
</evidence>
<dbReference type="InterPro" id="IPR013752">
    <property type="entry name" value="KPA_reductase"/>
</dbReference>
<organism evidence="14 15">
    <name type="scientific">Candidatus Xianfuyuplasma coldseepsis</name>
    <dbReference type="NCBI Taxonomy" id="2782163"/>
    <lineage>
        <taxon>Bacteria</taxon>
        <taxon>Bacillati</taxon>
        <taxon>Mycoplasmatota</taxon>
        <taxon>Mollicutes</taxon>
        <taxon>Candidatus Izemoplasmatales</taxon>
        <taxon>Candidatus Izemoplasmataceae</taxon>
        <taxon>Candidatus Xianfuyuplasma</taxon>
    </lineage>
</organism>
<dbReference type="EMBL" id="CP048914">
    <property type="protein sequence ID" value="QMS84656.1"/>
    <property type="molecule type" value="Genomic_DNA"/>
</dbReference>
<dbReference type="Gene3D" id="3.40.50.720">
    <property type="entry name" value="NAD(P)-binding Rossmann-like Domain"/>
    <property type="match status" value="1"/>
</dbReference>
<dbReference type="RefSeq" id="WP_258878275.1">
    <property type="nucleotide sequence ID" value="NZ_CP048914.1"/>
</dbReference>
<proteinExistence type="inferred from homology"/>
<dbReference type="InterPro" id="IPR013332">
    <property type="entry name" value="KPR_N"/>
</dbReference>
<gene>
    <name evidence="14" type="ORF">G4Z02_02450</name>
</gene>
<evidence type="ECO:0000256" key="7">
    <source>
        <dbReference type="ARBA" id="ARBA00022857"/>
    </source>
</evidence>
<feature type="domain" description="Ketopantoate reductase N-terminal" evidence="12">
    <location>
        <begin position="3"/>
        <end position="139"/>
    </location>
</feature>
<dbReference type="GO" id="GO:0005737">
    <property type="term" value="C:cytoplasm"/>
    <property type="evidence" value="ECO:0007669"/>
    <property type="project" value="TreeGrafter"/>
</dbReference>
<evidence type="ECO:0000256" key="2">
    <source>
        <dbReference type="ARBA" id="ARBA00004994"/>
    </source>
</evidence>
<dbReference type="GO" id="GO:0008677">
    <property type="term" value="F:2-dehydropantoate 2-reductase activity"/>
    <property type="evidence" value="ECO:0007669"/>
    <property type="project" value="UniProtKB-EC"/>
</dbReference>
<keyword evidence="6 11" id="KW-0566">Pantothenate biosynthesis</keyword>
<feature type="domain" description="Ketopantoate reductase C-terminal" evidence="13">
    <location>
        <begin position="179"/>
        <end position="321"/>
    </location>
</feature>
<dbReference type="Proteomes" id="UP000514720">
    <property type="component" value="Chromosome"/>
</dbReference>
<evidence type="ECO:0000256" key="11">
    <source>
        <dbReference type="RuleBase" id="RU362068"/>
    </source>
</evidence>
<keyword evidence="15" id="KW-1185">Reference proteome</keyword>
<comment type="catalytic activity">
    <reaction evidence="10 11">
        <text>(R)-pantoate + NADP(+) = 2-dehydropantoate + NADPH + H(+)</text>
        <dbReference type="Rhea" id="RHEA:16233"/>
        <dbReference type="ChEBI" id="CHEBI:11561"/>
        <dbReference type="ChEBI" id="CHEBI:15378"/>
        <dbReference type="ChEBI" id="CHEBI:15980"/>
        <dbReference type="ChEBI" id="CHEBI:57783"/>
        <dbReference type="ChEBI" id="CHEBI:58349"/>
        <dbReference type="EC" id="1.1.1.169"/>
    </reaction>
</comment>
<dbReference type="GO" id="GO:0015940">
    <property type="term" value="P:pantothenate biosynthetic process"/>
    <property type="evidence" value="ECO:0007669"/>
    <property type="project" value="UniProtKB-UniPathway"/>
</dbReference>
<comment type="function">
    <text evidence="1 11">Catalyzes the NADPH-dependent reduction of ketopantoate into pantoic acid.</text>
</comment>
<dbReference type="InterPro" id="IPR036291">
    <property type="entry name" value="NAD(P)-bd_dom_sf"/>
</dbReference>
<evidence type="ECO:0000256" key="9">
    <source>
        <dbReference type="ARBA" id="ARBA00032024"/>
    </source>
</evidence>
<evidence type="ECO:0000256" key="5">
    <source>
        <dbReference type="ARBA" id="ARBA00019465"/>
    </source>
</evidence>
<keyword evidence="8 11" id="KW-0560">Oxidoreductase</keyword>
<sequence>MRVAIYGAGAMGTVLGAFITKAGYEVDLINRNKDHVRGLQEHGAQIQGTLSMSQDVTALLPEEMTGLYDVILLMTKQRHNQEIVTFLQPYLAQDGVLCTLQNGIPEPLIASIIGDERTIGATMSWGATFIGGGVVELTTEPSRETLTFSIGSYSDKRPQHFDYVVTLLHTMGHVTIEDNFIGARWSKLLINAAYSGLSVVTGATFGELNKNRTTRTIALGAMKECIDVAKASNLMIEPLQGKDVVKLMDYNNPFKKQFSLFLLPIAMRKHKNIKSSMLRDLARGYTTEIDAINGVVCDAGDQVGIETPINDLIVSIVHEIETNKRASSWDNIKDFDMMNMKGA</sequence>
<dbReference type="NCBIfam" id="TIGR00745">
    <property type="entry name" value="apbA_panE"/>
    <property type="match status" value="1"/>
</dbReference>